<keyword evidence="8" id="KW-0732">Signal</keyword>
<dbReference type="PROSITE" id="PS00560">
    <property type="entry name" value="CARBOXYPEPT_SER_HIS"/>
    <property type="match status" value="1"/>
</dbReference>
<evidence type="ECO:0000256" key="14">
    <source>
        <dbReference type="ARBA" id="ARBA00037042"/>
    </source>
</evidence>
<dbReference type="GO" id="GO:0004185">
    <property type="term" value="F:serine-type carboxypeptidase activity"/>
    <property type="evidence" value="ECO:0007669"/>
    <property type="project" value="UniProtKB-UniRule"/>
</dbReference>
<keyword evidence="11" id="KW-0333">Golgi apparatus</keyword>
<evidence type="ECO:0000256" key="16">
    <source>
        <dbReference type="SAM" id="MobiDB-lite"/>
    </source>
</evidence>
<evidence type="ECO:0000256" key="3">
    <source>
        <dbReference type="ARBA" id="ARBA00009431"/>
    </source>
</evidence>
<dbReference type="PANTHER" id="PTHR11802:SF190">
    <property type="entry name" value="PHEROMONE-PROCESSING CARBOXYPEPTIDASE KEX1"/>
    <property type="match status" value="1"/>
</dbReference>
<evidence type="ECO:0000256" key="10">
    <source>
        <dbReference type="ARBA" id="ARBA00022989"/>
    </source>
</evidence>
<evidence type="ECO:0000256" key="2">
    <source>
        <dbReference type="ARBA" id="ARBA00004393"/>
    </source>
</evidence>
<accession>U5HBS1</accession>
<keyword evidence="12 17" id="KW-0472">Membrane</keyword>
<dbReference type="Proteomes" id="UP000017200">
    <property type="component" value="Unassembled WGS sequence"/>
</dbReference>
<evidence type="ECO:0000313" key="19">
    <source>
        <dbReference type="EnsemblFungi" id="MVLG_04616T0"/>
    </source>
</evidence>
<comment type="similarity">
    <text evidence="3 15">Belongs to the peptidase S10 family.</text>
</comment>
<comment type="subcellular location">
    <subcellularLocation>
        <location evidence="2">Golgi apparatus</location>
        <location evidence="2">trans-Golgi network membrane</location>
        <topology evidence="2">Single-pass type I membrane protein</topology>
    </subcellularLocation>
</comment>
<dbReference type="FunCoup" id="U5HBS1">
    <property type="interactions" value="213"/>
</dbReference>
<keyword evidence="20" id="KW-1185">Reference proteome</keyword>
<reference evidence="19" key="4">
    <citation type="submission" date="2015-06" db="UniProtKB">
        <authorList>
            <consortium name="EnsemblFungi"/>
        </authorList>
    </citation>
    <scope>IDENTIFICATION</scope>
</reference>
<feature type="transmembrane region" description="Helical" evidence="17">
    <location>
        <begin position="596"/>
        <end position="616"/>
    </location>
</feature>
<evidence type="ECO:0000256" key="8">
    <source>
        <dbReference type="ARBA" id="ARBA00022729"/>
    </source>
</evidence>
<evidence type="ECO:0000313" key="18">
    <source>
        <dbReference type="EMBL" id="KDE04967.1"/>
    </source>
</evidence>
<dbReference type="GO" id="GO:0005802">
    <property type="term" value="C:trans-Golgi network"/>
    <property type="evidence" value="ECO:0007669"/>
    <property type="project" value="TreeGrafter"/>
</dbReference>
<dbReference type="GO" id="GO:0006915">
    <property type="term" value="P:apoptotic process"/>
    <property type="evidence" value="ECO:0007669"/>
    <property type="project" value="UniProtKB-KW"/>
</dbReference>
<evidence type="ECO:0000256" key="9">
    <source>
        <dbReference type="ARBA" id="ARBA00022801"/>
    </source>
</evidence>
<dbReference type="EnsemblFungi" id="MVLG_04616T0">
    <property type="protein sequence ID" value="MVLG_04616T0"/>
    <property type="gene ID" value="MVLG_04616"/>
</dbReference>
<evidence type="ECO:0000256" key="7">
    <source>
        <dbReference type="ARBA" id="ARBA00022703"/>
    </source>
</evidence>
<dbReference type="STRING" id="683840.U5HBS1"/>
<evidence type="ECO:0000256" key="13">
    <source>
        <dbReference type="ARBA" id="ARBA00023180"/>
    </source>
</evidence>
<feature type="compositionally biased region" description="Basic and acidic residues" evidence="16">
    <location>
        <begin position="21"/>
        <end position="31"/>
    </location>
</feature>
<gene>
    <name evidence="18" type="ORF">MVLG_04616</name>
</gene>
<dbReference type="PRINTS" id="PR00724">
    <property type="entry name" value="CRBOXYPTASEC"/>
</dbReference>
<dbReference type="EMBL" id="AEIJ01000459">
    <property type="status" value="NOT_ANNOTATED_CDS"/>
    <property type="molecule type" value="Genomic_DNA"/>
</dbReference>
<keyword evidence="10 17" id="KW-1133">Transmembrane helix</keyword>
<dbReference type="EC" id="3.4.16.-" evidence="15"/>
<dbReference type="InParanoid" id="U5HBS1"/>
<sequence length="706" mass="75869">MVAGPVRNRLSSPPTVSPRQVEPRTNDRAAGDDATTNKTARSPRLRQRRVFPRAPITELDTAMSAANFYIPTLPGLSADSTLSMYGGHIPSLPSTPQVGATSATSSESDAHLYFFMLKARHIADKERTIFWFNGGPGCSSFDGSMMEVGPLRLEPGSKGTLKEIDSAWNEYANVVFVDQPAGTGYSYVSTNKYVHELDEAANHVVEFMTRFYTVFPEFQRHDTYLAGESYAGQYIPYIARAILDLARFKTPLKGVLIGNGWIDPYSQYPAYLDFALQSGVIKKGSAAETQVRQAVKECMDALESRGGKLKVKVHTGLCEAILQGITDATVTSVNGLDVCVNNYDVRLTDSYPACGMNWPPDLADITPYLQREDVKKAFHASRHDGGWTECNGGVGSNFWASESVPAVQLLPKLLDEIPVLLFAGDQDLICNHLGIERLIEGLTWKGETGFGTEKAKDWSVNGKPAGQWTTARGLTYVKITDASHMVPYDRPLVAHDMLLRFLDVNLLGAAGSSARVPSKVGDEVEAVVGETKIDGTAVTGSDGVRLEEGGTGSKTDALDKTNVGVGGSDLDKSAGSGLGMGAGGTSPAAVEGLVNVGSALVIIIIMTLSLGVFLLVRSRMRRHLHGIGGKNGAAPGLGGRRKSIGRGQSPSERTHEMDNLVVPGASGHAEDDEEQFIGGRGRSASEVFGVGEYDEDEDVEDRKFKD</sequence>
<dbReference type="InterPro" id="IPR018202">
    <property type="entry name" value="Ser_caboxypep_ser_AS"/>
</dbReference>
<name>U5HBS1_USTV1</name>
<dbReference type="EMBL" id="GL541695">
    <property type="protein sequence ID" value="KDE04967.1"/>
    <property type="molecule type" value="Genomic_DNA"/>
</dbReference>
<keyword evidence="5 15" id="KW-0645">Protease</keyword>
<keyword evidence="9 15" id="KW-0378">Hydrolase</keyword>
<organism evidence="18">
    <name type="scientific">Microbotryum lychnidis-dioicae (strain p1A1 Lamole / MvSl-1064)</name>
    <name type="common">Anther smut fungus</name>
    <dbReference type="NCBI Taxonomy" id="683840"/>
    <lineage>
        <taxon>Eukaryota</taxon>
        <taxon>Fungi</taxon>
        <taxon>Dikarya</taxon>
        <taxon>Basidiomycota</taxon>
        <taxon>Pucciniomycotina</taxon>
        <taxon>Microbotryomycetes</taxon>
        <taxon>Microbotryales</taxon>
        <taxon>Microbotryaceae</taxon>
        <taxon>Microbotryum</taxon>
    </lineage>
</organism>
<keyword evidence="7" id="KW-0053">Apoptosis</keyword>
<evidence type="ECO:0000256" key="5">
    <source>
        <dbReference type="ARBA" id="ARBA00022670"/>
    </source>
</evidence>
<feature type="compositionally biased region" description="Polar residues" evidence="16">
    <location>
        <begin position="9"/>
        <end position="18"/>
    </location>
</feature>
<feature type="region of interest" description="Disordered" evidence="16">
    <location>
        <begin position="631"/>
        <end position="680"/>
    </location>
</feature>
<reference evidence="18" key="2">
    <citation type="submission" date="2010-11" db="EMBL/GenBank/DDBJ databases">
        <authorList>
            <consortium name="The Broad Institute Genome Sequencing Platform"/>
            <person name="Earl A."/>
            <person name="Ward D."/>
            <person name="Feldgarden M."/>
            <person name="Gevers D."/>
            <person name="Butler R."/>
            <person name="Young S.K."/>
            <person name="Zeng Q."/>
            <person name="Gargeya S."/>
            <person name="Fitzgerald M."/>
            <person name="Haas B."/>
            <person name="Abouelleil A."/>
            <person name="Alvarado L."/>
            <person name="Arachchi H.M."/>
            <person name="Berlin A."/>
            <person name="Brown A."/>
            <person name="Chapman S.B."/>
            <person name="Chen Z."/>
            <person name="Dunbar C."/>
            <person name="Freedman E."/>
            <person name="Gearin G."/>
            <person name="Gellesch M."/>
            <person name="Goldberg J."/>
            <person name="Griggs A."/>
            <person name="Gujja S."/>
            <person name="Heilman E."/>
            <person name="Heiman D."/>
            <person name="Howarth C."/>
            <person name="Larson L."/>
            <person name="Lui A."/>
            <person name="MacDonald P.J.P."/>
            <person name="Mehta T."/>
            <person name="Montmayeur A."/>
            <person name="Murphy C."/>
            <person name="Neiman D."/>
            <person name="Pearson M."/>
            <person name="Priest M."/>
            <person name="Roberts A."/>
            <person name="Saif S."/>
            <person name="Shea T."/>
            <person name="Shenoy N."/>
            <person name="Sisk P."/>
            <person name="Stolte C."/>
            <person name="Sykes S."/>
            <person name="White J."/>
            <person name="Yandava C."/>
            <person name="Wortman J."/>
            <person name="Nusbaum C."/>
            <person name="Birren B."/>
        </authorList>
    </citation>
    <scope>NUCLEOTIDE SEQUENCE</scope>
    <source>
        <strain evidence="18">P1A1 Lamole</strain>
    </source>
</reference>
<dbReference type="Pfam" id="PF00450">
    <property type="entry name" value="Peptidase_S10"/>
    <property type="match status" value="1"/>
</dbReference>
<keyword evidence="6 17" id="KW-0812">Transmembrane</keyword>
<dbReference type="SUPFAM" id="SSF53474">
    <property type="entry name" value="alpha/beta-Hydrolases"/>
    <property type="match status" value="1"/>
</dbReference>
<dbReference type="GO" id="GO:0006508">
    <property type="term" value="P:proteolysis"/>
    <property type="evidence" value="ECO:0007669"/>
    <property type="project" value="UniProtKB-KW"/>
</dbReference>
<reference evidence="18 20" key="3">
    <citation type="journal article" date="2015" name="BMC Genomics">
        <title>Sex and parasites: genomic and transcriptomic analysis of Microbotryum lychnidis-dioicae, the biotrophic and plant-castrating anther smut fungus.</title>
        <authorList>
            <person name="Perlin M.H."/>
            <person name="Amselem J."/>
            <person name="Fontanillas E."/>
            <person name="Toh S.S."/>
            <person name="Chen Z."/>
            <person name="Goldberg J."/>
            <person name="Duplessis S."/>
            <person name="Henrissat B."/>
            <person name="Young S."/>
            <person name="Zeng Q."/>
            <person name="Aguileta G."/>
            <person name="Petit E."/>
            <person name="Badouin H."/>
            <person name="Andrews J."/>
            <person name="Razeeq D."/>
            <person name="Gabaldon T."/>
            <person name="Quesneville H."/>
            <person name="Giraud T."/>
            <person name="Hood M.E."/>
            <person name="Schultz D.J."/>
            <person name="Cuomo C.A."/>
        </authorList>
    </citation>
    <scope>NUCLEOTIDE SEQUENCE [LARGE SCALE GENOMIC DNA]</scope>
    <source>
        <strain evidence="20">p1A1 Lamole</strain>
        <strain evidence="18">P1A1 Lamole</strain>
    </source>
</reference>
<comment type="catalytic activity">
    <reaction evidence="1">
        <text>Preferential release of a C-terminal arginine or lysine residue.</text>
        <dbReference type="EC" id="3.4.16.6"/>
    </reaction>
</comment>
<dbReference type="InterPro" id="IPR033124">
    <property type="entry name" value="Ser_caboxypep_his_AS"/>
</dbReference>
<dbReference type="Gene3D" id="3.40.50.1820">
    <property type="entry name" value="alpha/beta hydrolase"/>
    <property type="match status" value="1"/>
</dbReference>
<dbReference type="AlphaFoldDB" id="U5HBS1"/>
<evidence type="ECO:0000256" key="6">
    <source>
        <dbReference type="ARBA" id="ARBA00022692"/>
    </source>
</evidence>
<dbReference type="InterPro" id="IPR001563">
    <property type="entry name" value="Peptidase_S10"/>
</dbReference>
<keyword evidence="13" id="KW-0325">Glycoprotein</keyword>
<keyword evidence="4 15" id="KW-0121">Carboxypeptidase</keyword>
<evidence type="ECO:0000256" key="11">
    <source>
        <dbReference type="ARBA" id="ARBA00023034"/>
    </source>
</evidence>
<feature type="region of interest" description="Disordered" evidence="16">
    <location>
        <begin position="541"/>
        <end position="564"/>
    </location>
</feature>
<feature type="region of interest" description="Disordered" evidence="16">
    <location>
        <begin position="1"/>
        <end position="47"/>
    </location>
</feature>
<evidence type="ECO:0000256" key="12">
    <source>
        <dbReference type="ARBA" id="ARBA00023136"/>
    </source>
</evidence>
<evidence type="ECO:0000313" key="20">
    <source>
        <dbReference type="Proteomes" id="UP000017200"/>
    </source>
</evidence>
<dbReference type="OrthoDB" id="443318at2759"/>
<comment type="function">
    <text evidence="14">Protease with a carboxypeptidase B-like function involved in the C-terminal processing of the lysine and arginine residues from protein precursors. Promotes cell fusion and is involved in the programmed cell death.</text>
</comment>
<reference evidence="20" key="1">
    <citation type="submission" date="2010-11" db="EMBL/GenBank/DDBJ databases">
        <title>The genome sequence of Microbotryum violaceum strain p1A1 Lamole.</title>
        <authorList>
            <person name="Cuomo C."/>
            <person name="Perlin M."/>
            <person name="Young S.K."/>
            <person name="Zeng Q."/>
            <person name="Gargeya S."/>
            <person name="Alvarado L."/>
            <person name="Berlin A."/>
            <person name="Chapman S.B."/>
            <person name="Chen Z."/>
            <person name="Freedman E."/>
            <person name="Gellesch M."/>
            <person name="Goldberg J."/>
            <person name="Griggs A."/>
            <person name="Gujja S."/>
            <person name="Heilman E."/>
            <person name="Heiman D."/>
            <person name="Howarth C."/>
            <person name="Mehta T."/>
            <person name="Neiman D."/>
            <person name="Pearson M."/>
            <person name="Roberts A."/>
            <person name="Saif S."/>
            <person name="Shea T."/>
            <person name="Shenoy N."/>
            <person name="Sisk P."/>
            <person name="Stolte C."/>
            <person name="Sykes S."/>
            <person name="White J."/>
            <person name="Yandava C."/>
            <person name="Haas B."/>
            <person name="Nusbaum C."/>
            <person name="Birren B."/>
        </authorList>
    </citation>
    <scope>NUCLEOTIDE SEQUENCE [LARGE SCALE GENOMIC DNA]</scope>
    <source>
        <strain evidence="20">p1A1 Lamole</strain>
    </source>
</reference>
<evidence type="ECO:0000256" key="4">
    <source>
        <dbReference type="ARBA" id="ARBA00022645"/>
    </source>
</evidence>
<evidence type="ECO:0000256" key="17">
    <source>
        <dbReference type="SAM" id="Phobius"/>
    </source>
</evidence>
<dbReference type="MEROPS" id="S10.007"/>
<dbReference type="PROSITE" id="PS00131">
    <property type="entry name" value="CARBOXYPEPT_SER_SER"/>
    <property type="match status" value="1"/>
</dbReference>
<evidence type="ECO:0000256" key="1">
    <source>
        <dbReference type="ARBA" id="ARBA00001003"/>
    </source>
</evidence>
<dbReference type="InterPro" id="IPR029058">
    <property type="entry name" value="AB_hydrolase_fold"/>
</dbReference>
<dbReference type="PANTHER" id="PTHR11802">
    <property type="entry name" value="SERINE PROTEASE FAMILY S10 SERINE CARBOXYPEPTIDASE"/>
    <property type="match status" value="1"/>
</dbReference>
<protein>
    <recommendedName>
        <fullName evidence="15">Carboxypeptidase</fullName>
        <ecNumber evidence="15">3.4.16.-</ecNumber>
    </recommendedName>
</protein>
<evidence type="ECO:0000256" key="15">
    <source>
        <dbReference type="RuleBase" id="RU361156"/>
    </source>
</evidence>
<dbReference type="FunFam" id="3.40.50.1820:FF:000121">
    <property type="entry name" value="Carboxypeptidase D"/>
    <property type="match status" value="1"/>
</dbReference>
<proteinExistence type="inferred from homology"/>